<name>A0AAQ4EDW6_AMBAM</name>
<dbReference type="EMBL" id="JARKHS020017704">
    <property type="protein sequence ID" value="KAK8772850.1"/>
    <property type="molecule type" value="Genomic_DNA"/>
</dbReference>
<gene>
    <name evidence="1" type="ORF">V5799_012618</name>
</gene>
<protein>
    <submittedName>
        <fullName evidence="1">Uncharacterized protein</fullName>
    </submittedName>
</protein>
<keyword evidence="2" id="KW-1185">Reference proteome</keyword>
<reference evidence="1 2" key="1">
    <citation type="journal article" date="2023" name="Arcadia Sci">
        <title>De novo assembly of a long-read Amblyomma americanum tick genome.</title>
        <authorList>
            <person name="Chou S."/>
            <person name="Poskanzer K.E."/>
            <person name="Rollins M."/>
            <person name="Thuy-Boun P.S."/>
        </authorList>
    </citation>
    <scope>NUCLEOTIDE SEQUENCE [LARGE SCALE GENOMIC DNA]</scope>
    <source>
        <strain evidence="1">F_SG_1</strain>
        <tissue evidence="1">Salivary glands</tissue>
    </source>
</reference>
<evidence type="ECO:0000313" key="2">
    <source>
        <dbReference type="Proteomes" id="UP001321473"/>
    </source>
</evidence>
<sequence>MLRSNLPQSSIEFVDSACRDCCRGVEHASPASLARYVSSIRTSLASTRNKRVAATVTNIYVSEGQPEQVEQRWHLMPSYVTLMPSAAVPMAMRAPSLKTWTLRGQHHRGGHLQLAGVGEL</sequence>
<comment type="caution">
    <text evidence="1">The sequence shown here is derived from an EMBL/GenBank/DDBJ whole genome shotgun (WGS) entry which is preliminary data.</text>
</comment>
<evidence type="ECO:0000313" key="1">
    <source>
        <dbReference type="EMBL" id="KAK8772850.1"/>
    </source>
</evidence>
<dbReference type="AlphaFoldDB" id="A0AAQ4EDW6"/>
<accession>A0AAQ4EDW6</accession>
<organism evidence="1 2">
    <name type="scientific">Amblyomma americanum</name>
    <name type="common">Lone star tick</name>
    <dbReference type="NCBI Taxonomy" id="6943"/>
    <lineage>
        <taxon>Eukaryota</taxon>
        <taxon>Metazoa</taxon>
        <taxon>Ecdysozoa</taxon>
        <taxon>Arthropoda</taxon>
        <taxon>Chelicerata</taxon>
        <taxon>Arachnida</taxon>
        <taxon>Acari</taxon>
        <taxon>Parasitiformes</taxon>
        <taxon>Ixodida</taxon>
        <taxon>Ixodoidea</taxon>
        <taxon>Ixodidae</taxon>
        <taxon>Amblyomminae</taxon>
        <taxon>Amblyomma</taxon>
    </lineage>
</organism>
<dbReference type="Proteomes" id="UP001321473">
    <property type="component" value="Unassembled WGS sequence"/>
</dbReference>
<proteinExistence type="predicted"/>